<reference evidence="3 4" key="1">
    <citation type="submission" date="2024-04" db="EMBL/GenBank/DDBJ databases">
        <title>Luteolibacter sp. isolated from soil.</title>
        <authorList>
            <person name="An J."/>
        </authorList>
    </citation>
    <scope>NUCLEOTIDE SEQUENCE [LARGE SCALE GENOMIC DNA]</scope>
    <source>
        <strain evidence="3 4">Y139</strain>
    </source>
</reference>
<feature type="region of interest" description="Disordered" evidence="1">
    <location>
        <begin position="176"/>
        <end position="215"/>
    </location>
</feature>
<keyword evidence="2" id="KW-1133">Transmembrane helix</keyword>
<dbReference type="EMBL" id="JBBUKT010000008">
    <property type="protein sequence ID" value="MEK7952654.1"/>
    <property type="molecule type" value="Genomic_DNA"/>
</dbReference>
<organism evidence="3 4">
    <name type="scientific">Luteolibacter soli</name>
    <dbReference type="NCBI Taxonomy" id="3135280"/>
    <lineage>
        <taxon>Bacteria</taxon>
        <taxon>Pseudomonadati</taxon>
        <taxon>Verrucomicrobiota</taxon>
        <taxon>Verrucomicrobiia</taxon>
        <taxon>Verrucomicrobiales</taxon>
        <taxon>Verrucomicrobiaceae</taxon>
        <taxon>Luteolibacter</taxon>
    </lineage>
</organism>
<accession>A0ABU9B0A7</accession>
<dbReference type="RefSeq" id="WP_341406410.1">
    <property type="nucleotide sequence ID" value="NZ_JBBUKT010000008.1"/>
</dbReference>
<feature type="region of interest" description="Disordered" evidence="1">
    <location>
        <begin position="45"/>
        <end position="78"/>
    </location>
</feature>
<sequence length="237" mass="24950">MTAQDKIQQLAMAALRSAPSPAGAPKPSTFMADPEKLRAIPTAAPIEPTAKAEPAAPVTPSMPVTEAGLQPEAKPFKDEGCPELRAMIEERDATKEKSHKRKSLAVTCSLLAMLAALGGWFAVSPSAQAKVAKIVPLMKASVQDVKSLANTKKNFDKQLEKIGNHGNQIADATRAMGVDPDSVPKGNGEEIDGAMKSMSGGQRTTTERNKDVQDKLGFVGKLLGNKTPGAEAQPEAK</sequence>
<feature type="compositionally biased region" description="Low complexity" evidence="1">
    <location>
        <begin position="45"/>
        <end position="56"/>
    </location>
</feature>
<evidence type="ECO:0000256" key="1">
    <source>
        <dbReference type="SAM" id="MobiDB-lite"/>
    </source>
</evidence>
<name>A0ABU9B0A7_9BACT</name>
<evidence type="ECO:0000313" key="4">
    <source>
        <dbReference type="Proteomes" id="UP001371305"/>
    </source>
</evidence>
<dbReference type="Proteomes" id="UP001371305">
    <property type="component" value="Unassembled WGS sequence"/>
</dbReference>
<keyword evidence="4" id="KW-1185">Reference proteome</keyword>
<comment type="caution">
    <text evidence="3">The sequence shown here is derived from an EMBL/GenBank/DDBJ whole genome shotgun (WGS) entry which is preliminary data.</text>
</comment>
<feature type="transmembrane region" description="Helical" evidence="2">
    <location>
        <begin position="104"/>
        <end position="123"/>
    </location>
</feature>
<feature type="compositionally biased region" description="Basic and acidic residues" evidence="1">
    <location>
        <begin position="205"/>
        <end position="214"/>
    </location>
</feature>
<gene>
    <name evidence="3" type="ORF">WKV53_19225</name>
</gene>
<protein>
    <submittedName>
        <fullName evidence="3">Uncharacterized protein</fullName>
    </submittedName>
</protein>
<proteinExistence type="predicted"/>
<evidence type="ECO:0000313" key="3">
    <source>
        <dbReference type="EMBL" id="MEK7952654.1"/>
    </source>
</evidence>
<keyword evidence="2" id="KW-0812">Transmembrane</keyword>
<keyword evidence="2" id="KW-0472">Membrane</keyword>
<evidence type="ECO:0000256" key="2">
    <source>
        <dbReference type="SAM" id="Phobius"/>
    </source>
</evidence>